<proteinExistence type="predicted"/>
<name>H1VW60_COLHI</name>
<dbReference type="Proteomes" id="UP000007174">
    <property type="component" value="Unassembled WGS sequence"/>
</dbReference>
<dbReference type="HOGENOM" id="CLU_2677706_0_0_1"/>
<dbReference type="AlphaFoldDB" id="H1VW60"/>
<evidence type="ECO:0000313" key="2">
    <source>
        <dbReference type="EMBL" id="CCF44471.1"/>
    </source>
</evidence>
<protein>
    <submittedName>
        <fullName evidence="2">Uncharacterized protein</fullName>
    </submittedName>
</protein>
<dbReference type="EMBL" id="CACQ02006917">
    <property type="protein sequence ID" value="CCF44471.1"/>
    <property type="molecule type" value="Genomic_DNA"/>
</dbReference>
<sequence length="75" mass="8391">DFRTSSICSLTKSCHVGSSMPYILFSSDNGRPPPFSVDFQHLHARNITRPTHHPTMGNKPRYLESMPEYVTPASG</sequence>
<feature type="region of interest" description="Disordered" evidence="1">
    <location>
        <begin position="49"/>
        <end position="75"/>
    </location>
</feature>
<accession>H1VW60</accession>
<feature type="non-terminal residue" evidence="2">
    <location>
        <position position="75"/>
    </location>
</feature>
<evidence type="ECO:0000256" key="1">
    <source>
        <dbReference type="SAM" id="MobiDB-lite"/>
    </source>
</evidence>
<evidence type="ECO:0000313" key="3">
    <source>
        <dbReference type="Proteomes" id="UP000007174"/>
    </source>
</evidence>
<gene>
    <name evidence="2" type="ORF">CH063_13857</name>
</gene>
<reference evidence="3" key="1">
    <citation type="journal article" date="2012" name="Nat. Genet.">
        <title>Lifestyle transitions in plant pathogenic Colletotrichum fungi deciphered by genome and transcriptome analyses.</title>
        <authorList>
            <person name="O'Connell R.J."/>
            <person name="Thon M.R."/>
            <person name="Hacquard S."/>
            <person name="Amyotte S.G."/>
            <person name="Kleemann J."/>
            <person name="Torres M.F."/>
            <person name="Damm U."/>
            <person name="Buiate E.A."/>
            <person name="Epstein L."/>
            <person name="Alkan N."/>
            <person name="Altmueller J."/>
            <person name="Alvarado-Balderrama L."/>
            <person name="Bauser C.A."/>
            <person name="Becker C."/>
            <person name="Birren B.W."/>
            <person name="Chen Z."/>
            <person name="Choi J."/>
            <person name="Crouch J.A."/>
            <person name="Duvick J.P."/>
            <person name="Farman M.A."/>
            <person name="Gan P."/>
            <person name="Heiman D."/>
            <person name="Henrissat B."/>
            <person name="Howard R.J."/>
            <person name="Kabbage M."/>
            <person name="Koch C."/>
            <person name="Kracher B."/>
            <person name="Kubo Y."/>
            <person name="Law A.D."/>
            <person name="Lebrun M.-H."/>
            <person name="Lee Y.-H."/>
            <person name="Miyara I."/>
            <person name="Moore N."/>
            <person name="Neumann U."/>
            <person name="Nordstroem K."/>
            <person name="Panaccione D.G."/>
            <person name="Panstruga R."/>
            <person name="Place M."/>
            <person name="Proctor R.H."/>
            <person name="Prusky D."/>
            <person name="Rech G."/>
            <person name="Reinhardt R."/>
            <person name="Rollins J.A."/>
            <person name="Rounsley S."/>
            <person name="Schardl C.L."/>
            <person name="Schwartz D.C."/>
            <person name="Shenoy N."/>
            <person name="Shirasu K."/>
            <person name="Sikhakolli U.R."/>
            <person name="Stueber K."/>
            <person name="Sukno S.A."/>
            <person name="Sweigard J.A."/>
            <person name="Takano Y."/>
            <person name="Takahara H."/>
            <person name="Trail F."/>
            <person name="van der Does H.C."/>
            <person name="Voll L.M."/>
            <person name="Will I."/>
            <person name="Young S."/>
            <person name="Zeng Q."/>
            <person name="Zhang J."/>
            <person name="Zhou S."/>
            <person name="Dickman M.B."/>
            <person name="Schulze-Lefert P."/>
            <person name="Ver Loren van Themaat E."/>
            <person name="Ma L.-J."/>
            <person name="Vaillancourt L.J."/>
        </authorList>
    </citation>
    <scope>NUCLEOTIDE SEQUENCE [LARGE SCALE GENOMIC DNA]</scope>
    <source>
        <strain evidence="3">IMI 349063</strain>
    </source>
</reference>
<dbReference type="VEuPathDB" id="FungiDB:CH63R_03411"/>
<organism evidence="2 3">
    <name type="scientific">Colletotrichum higginsianum (strain IMI 349063)</name>
    <name type="common">Crucifer anthracnose fungus</name>
    <dbReference type="NCBI Taxonomy" id="759273"/>
    <lineage>
        <taxon>Eukaryota</taxon>
        <taxon>Fungi</taxon>
        <taxon>Dikarya</taxon>
        <taxon>Ascomycota</taxon>
        <taxon>Pezizomycotina</taxon>
        <taxon>Sordariomycetes</taxon>
        <taxon>Hypocreomycetidae</taxon>
        <taxon>Glomerellales</taxon>
        <taxon>Glomerellaceae</taxon>
        <taxon>Colletotrichum</taxon>
        <taxon>Colletotrichum destructivum species complex</taxon>
    </lineage>
</organism>